<accession>A0A0C3BU78</accession>
<evidence type="ECO:0000313" key="2">
    <source>
        <dbReference type="Proteomes" id="UP000054166"/>
    </source>
</evidence>
<proteinExistence type="predicted"/>
<protein>
    <submittedName>
        <fullName evidence="1">Uncharacterized protein</fullName>
    </submittedName>
</protein>
<reference evidence="1 2" key="1">
    <citation type="submission" date="2014-04" db="EMBL/GenBank/DDBJ databases">
        <authorList>
            <consortium name="DOE Joint Genome Institute"/>
            <person name="Kuo A."/>
            <person name="Tarkka M."/>
            <person name="Buscot F."/>
            <person name="Kohler A."/>
            <person name="Nagy L.G."/>
            <person name="Floudas D."/>
            <person name="Copeland A."/>
            <person name="Barry K.W."/>
            <person name="Cichocki N."/>
            <person name="Veneault-Fourrey C."/>
            <person name="LaButti K."/>
            <person name="Lindquist E.A."/>
            <person name="Lipzen A."/>
            <person name="Lundell T."/>
            <person name="Morin E."/>
            <person name="Murat C."/>
            <person name="Sun H."/>
            <person name="Tunlid A."/>
            <person name="Henrissat B."/>
            <person name="Grigoriev I.V."/>
            <person name="Hibbett D.S."/>
            <person name="Martin F."/>
            <person name="Nordberg H.P."/>
            <person name="Cantor M.N."/>
            <person name="Hua S.X."/>
        </authorList>
    </citation>
    <scope>NUCLEOTIDE SEQUENCE [LARGE SCALE GENOMIC DNA]</scope>
    <source>
        <strain evidence="1 2">F 1598</strain>
    </source>
</reference>
<organism evidence="1 2">
    <name type="scientific">Piloderma croceum (strain F 1598)</name>
    <dbReference type="NCBI Taxonomy" id="765440"/>
    <lineage>
        <taxon>Eukaryota</taxon>
        <taxon>Fungi</taxon>
        <taxon>Dikarya</taxon>
        <taxon>Basidiomycota</taxon>
        <taxon>Agaricomycotina</taxon>
        <taxon>Agaricomycetes</taxon>
        <taxon>Agaricomycetidae</taxon>
        <taxon>Atheliales</taxon>
        <taxon>Atheliaceae</taxon>
        <taxon>Piloderma</taxon>
    </lineage>
</organism>
<dbReference type="EMBL" id="KN833002">
    <property type="protein sequence ID" value="KIM80897.1"/>
    <property type="molecule type" value="Genomic_DNA"/>
</dbReference>
<dbReference type="AlphaFoldDB" id="A0A0C3BU78"/>
<dbReference type="InParanoid" id="A0A0C3BU78"/>
<reference evidence="2" key="2">
    <citation type="submission" date="2015-01" db="EMBL/GenBank/DDBJ databases">
        <title>Evolutionary Origins and Diversification of the Mycorrhizal Mutualists.</title>
        <authorList>
            <consortium name="DOE Joint Genome Institute"/>
            <consortium name="Mycorrhizal Genomics Consortium"/>
            <person name="Kohler A."/>
            <person name="Kuo A."/>
            <person name="Nagy L.G."/>
            <person name="Floudas D."/>
            <person name="Copeland A."/>
            <person name="Barry K.W."/>
            <person name="Cichocki N."/>
            <person name="Veneault-Fourrey C."/>
            <person name="LaButti K."/>
            <person name="Lindquist E.A."/>
            <person name="Lipzen A."/>
            <person name="Lundell T."/>
            <person name="Morin E."/>
            <person name="Murat C."/>
            <person name="Riley R."/>
            <person name="Ohm R."/>
            <person name="Sun H."/>
            <person name="Tunlid A."/>
            <person name="Henrissat B."/>
            <person name="Grigoriev I.V."/>
            <person name="Hibbett D.S."/>
            <person name="Martin F."/>
        </authorList>
    </citation>
    <scope>NUCLEOTIDE SEQUENCE [LARGE SCALE GENOMIC DNA]</scope>
    <source>
        <strain evidence="2">F 1598</strain>
    </source>
</reference>
<sequence length="84" mass="9954">MTSQNGLMSDLSVDECSKFHYHVRSWLRTICPVWTKVRSDIRTGPCHKLRQHHNIFVHSYEYMITSTYRCRHMAAASRRVKLTS</sequence>
<dbReference type="Proteomes" id="UP000054166">
    <property type="component" value="Unassembled WGS sequence"/>
</dbReference>
<name>A0A0C3BU78_PILCF</name>
<evidence type="ECO:0000313" key="1">
    <source>
        <dbReference type="EMBL" id="KIM80897.1"/>
    </source>
</evidence>
<keyword evidence="2" id="KW-1185">Reference proteome</keyword>
<dbReference type="HOGENOM" id="CLU_2528262_0_0_1"/>
<gene>
    <name evidence="1" type="ORF">PILCRDRAFT_522581</name>
</gene>